<dbReference type="RefSeq" id="WP_099659260.1">
    <property type="nucleotide sequence ID" value="NZ_CAXOHZ010000005.1"/>
</dbReference>
<sequence length="518" mass="57623">MLNNLNITKSTIFALTIFCALQLITAGFSYSIINKGLHNFQNFENLNKQQQKLSDGVNALIKTRLTIARVAIRYLKSQQDSNHIIDINDMLGVARTTLNEAESHYISWLQSSDINKKQTELIDNIKKTWKNMYETMNLSIEYLSSNDYQSYSNLEAQQIQNEMEVAFNNWRDENNLLQEIAEDENHKSFIQMQWILGVITIVIITVLIIVWFGLQHLLLKPLKSIMYHIHNIANGDLTNNITISGRNEMGQLATSLHEMQASLVNTVNAVHANTSAVHFSIDEITKGSTDLASRTEQQAASLEETAASMEELTTTVKQNSQNAKEATRLAESTTDIATKGGHIMNKIINTMTEITHSSQQISQITNVINSIAFQTNILALNAAVEAARAGEQGRGFAVVADEVRNLASRSAQASKEIKVLVENSENKVNTGSNLINEAGETIDEIISAITNVCHLINEISSASDEQSQGIEQISVAITQIDQVTHQNATLVQKSTTEALELKTQSEQLQYAVEKFKLN</sequence>
<evidence type="ECO:0000256" key="8">
    <source>
        <dbReference type="ARBA" id="ARBA00023136"/>
    </source>
</evidence>
<accession>A0A6G6SMS5</accession>
<dbReference type="GO" id="GO:0007165">
    <property type="term" value="P:signal transduction"/>
    <property type="evidence" value="ECO:0007669"/>
    <property type="project" value="UniProtKB-KW"/>
</dbReference>
<evidence type="ECO:0000256" key="12">
    <source>
        <dbReference type="SAM" id="Coils"/>
    </source>
</evidence>
<evidence type="ECO:0000256" key="2">
    <source>
        <dbReference type="ARBA" id="ARBA00022475"/>
    </source>
</evidence>
<feature type="domain" description="Methyl-accepting transducer" evidence="14">
    <location>
        <begin position="273"/>
        <end position="502"/>
    </location>
</feature>
<comment type="similarity">
    <text evidence="10">Belongs to the methyl-accepting chemotaxis (MCP) protein family.</text>
</comment>
<dbReference type="SMART" id="SM00283">
    <property type="entry name" value="MA"/>
    <property type="match status" value="1"/>
</dbReference>
<dbReference type="InterPro" id="IPR003660">
    <property type="entry name" value="HAMP_dom"/>
</dbReference>
<keyword evidence="9 11" id="KW-0807">Transducer</keyword>
<dbReference type="PROSITE" id="PS50885">
    <property type="entry name" value="HAMP"/>
    <property type="match status" value="1"/>
</dbReference>
<keyword evidence="5" id="KW-0997">Cell inner membrane</keyword>
<evidence type="ECO:0000256" key="11">
    <source>
        <dbReference type="PROSITE-ProRule" id="PRU00284"/>
    </source>
</evidence>
<dbReference type="CDD" id="cd11386">
    <property type="entry name" value="MCP_signal"/>
    <property type="match status" value="1"/>
</dbReference>
<dbReference type="InterPro" id="IPR004090">
    <property type="entry name" value="Chemotax_Me-accpt_rcpt"/>
</dbReference>
<dbReference type="InterPro" id="IPR004089">
    <property type="entry name" value="MCPsignal_dom"/>
</dbReference>
<dbReference type="EMBL" id="CP047344">
    <property type="protein sequence ID" value="QIF95091.1"/>
    <property type="molecule type" value="Genomic_DNA"/>
</dbReference>
<dbReference type="SMART" id="SM00304">
    <property type="entry name" value="HAMP"/>
    <property type="match status" value="1"/>
</dbReference>
<dbReference type="PRINTS" id="PR00260">
    <property type="entry name" value="CHEMTRNSDUCR"/>
</dbReference>
<keyword evidence="17" id="KW-1185">Reference proteome</keyword>
<dbReference type="GO" id="GO:0004888">
    <property type="term" value="F:transmembrane signaling receptor activity"/>
    <property type="evidence" value="ECO:0007669"/>
    <property type="project" value="InterPro"/>
</dbReference>
<evidence type="ECO:0000256" key="5">
    <source>
        <dbReference type="ARBA" id="ARBA00022519"/>
    </source>
</evidence>
<evidence type="ECO:0000256" key="13">
    <source>
        <dbReference type="SAM" id="Phobius"/>
    </source>
</evidence>
<evidence type="ECO:0000256" key="9">
    <source>
        <dbReference type="ARBA" id="ARBA00023224"/>
    </source>
</evidence>
<evidence type="ECO:0000313" key="16">
    <source>
        <dbReference type="EMBL" id="QIF95091.1"/>
    </source>
</evidence>
<dbReference type="Gene3D" id="1.20.120.30">
    <property type="entry name" value="Aspartate receptor, ligand-binding domain"/>
    <property type="match status" value="1"/>
</dbReference>
<dbReference type="SUPFAM" id="SSF47170">
    <property type="entry name" value="Aspartate receptor, ligand-binding domain"/>
    <property type="match status" value="1"/>
</dbReference>
<proteinExistence type="inferred from homology"/>
<dbReference type="SUPFAM" id="SSF58104">
    <property type="entry name" value="Methyl-accepting chemotaxis protein (MCP) signaling domain"/>
    <property type="match status" value="1"/>
</dbReference>
<evidence type="ECO:0000256" key="10">
    <source>
        <dbReference type="ARBA" id="ARBA00029447"/>
    </source>
</evidence>
<evidence type="ECO:0000256" key="4">
    <source>
        <dbReference type="ARBA" id="ARBA00022500"/>
    </source>
</evidence>
<dbReference type="PANTHER" id="PTHR43531:SF16">
    <property type="entry name" value="METHYL-ACCEPTING CHEMOTAXIS PROTEIN II"/>
    <property type="match status" value="1"/>
</dbReference>
<evidence type="ECO:0000256" key="7">
    <source>
        <dbReference type="ARBA" id="ARBA00022989"/>
    </source>
</evidence>
<protein>
    <submittedName>
        <fullName evidence="16">HAMP domain-containing protein</fullName>
    </submittedName>
</protein>
<dbReference type="PANTHER" id="PTHR43531">
    <property type="entry name" value="PROTEIN ICFG"/>
    <property type="match status" value="1"/>
</dbReference>
<dbReference type="Pfam" id="PF00672">
    <property type="entry name" value="HAMP"/>
    <property type="match status" value="1"/>
</dbReference>
<feature type="coiled-coil region" evidence="12">
    <location>
        <begin position="292"/>
        <end position="329"/>
    </location>
</feature>
<dbReference type="CDD" id="cd06225">
    <property type="entry name" value="HAMP"/>
    <property type="match status" value="1"/>
</dbReference>
<keyword evidence="6 13" id="KW-0812">Transmembrane</keyword>
<dbReference type="Gene3D" id="1.10.287.950">
    <property type="entry name" value="Methyl-accepting chemotaxis protein"/>
    <property type="match status" value="1"/>
</dbReference>
<evidence type="ECO:0000256" key="6">
    <source>
        <dbReference type="ARBA" id="ARBA00022692"/>
    </source>
</evidence>
<dbReference type="AlphaFoldDB" id="A0A6G6SMS5"/>
<dbReference type="Pfam" id="PF00015">
    <property type="entry name" value="MCPsignal"/>
    <property type="match status" value="1"/>
</dbReference>
<evidence type="ECO:0000259" key="15">
    <source>
        <dbReference type="PROSITE" id="PS50885"/>
    </source>
</evidence>
<keyword evidence="12" id="KW-0175">Coiled coil</keyword>
<keyword evidence="3" id="KW-0488">Methylation</keyword>
<dbReference type="InterPro" id="IPR035440">
    <property type="entry name" value="4HB_MCP_dom_sf"/>
</dbReference>
<gene>
    <name evidence="16" type="ORF">GTH24_14810</name>
</gene>
<dbReference type="Pfam" id="PF02203">
    <property type="entry name" value="TarH"/>
    <property type="match status" value="1"/>
</dbReference>
<dbReference type="InterPro" id="IPR003122">
    <property type="entry name" value="Tar_rcpt_lig-bd"/>
</dbReference>
<dbReference type="Proteomes" id="UP000503287">
    <property type="component" value="Chromosome"/>
</dbReference>
<dbReference type="InterPro" id="IPR051310">
    <property type="entry name" value="MCP_chemotaxis"/>
</dbReference>
<evidence type="ECO:0000259" key="14">
    <source>
        <dbReference type="PROSITE" id="PS50111"/>
    </source>
</evidence>
<organism evidence="16 17">
    <name type="scientific">Proteus vulgaris</name>
    <dbReference type="NCBI Taxonomy" id="585"/>
    <lineage>
        <taxon>Bacteria</taxon>
        <taxon>Pseudomonadati</taxon>
        <taxon>Pseudomonadota</taxon>
        <taxon>Gammaproteobacteria</taxon>
        <taxon>Enterobacterales</taxon>
        <taxon>Morganellaceae</taxon>
        <taxon>Proteus</taxon>
    </lineage>
</organism>
<keyword evidence="4" id="KW-0145">Chemotaxis</keyword>
<reference evidence="16 17" key="1">
    <citation type="submission" date="2020-01" db="EMBL/GenBank/DDBJ databases">
        <title>The genomic epidemiology of tigecycline resistance gene tet(X) variants in a swine farm in China.</title>
        <authorList>
            <person name="Peng K."/>
            <person name="Li R."/>
        </authorList>
    </citation>
    <scope>NUCLEOTIDE SEQUENCE [LARGE SCALE GENOMIC DNA]</scope>
    <source>
        <strain evidence="16 17">ZN3</strain>
    </source>
</reference>
<evidence type="ECO:0000256" key="1">
    <source>
        <dbReference type="ARBA" id="ARBA00004429"/>
    </source>
</evidence>
<keyword evidence="2" id="KW-1003">Cell membrane</keyword>
<comment type="subcellular location">
    <subcellularLocation>
        <location evidence="1">Cell inner membrane</location>
        <topology evidence="1">Multi-pass membrane protein</topology>
    </subcellularLocation>
</comment>
<evidence type="ECO:0000256" key="3">
    <source>
        <dbReference type="ARBA" id="ARBA00022481"/>
    </source>
</evidence>
<dbReference type="SMART" id="SM00319">
    <property type="entry name" value="TarH"/>
    <property type="match status" value="1"/>
</dbReference>
<keyword evidence="8 13" id="KW-0472">Membrane</keyword>
<dbReference type="FunFam" id="1.10.287.950:FF:000001">
    <property type="entry name" value="Methyl-accepting chemotaxis sensory transducer"/>
    <property type="match status" value="1"/>
</dbReference>
<dbReference type="PROSITE" id="PS50111">
    <property type="entry name" value="CHEMOTAXIS_TRANSDUC_2"/>
    <property type="match status" value="1"/>
</dbReference>
<feature type="domain" description="HAMP" evidence="15">
    <location>
        <begin position="216"/>
        <end position="268"/>
    </location>
</feature>
<dbReference type="GO" id="GO:0006935">
    <property type="term" value="P:chemotaxis"/>
    <property type="evidence" value="ECO:0007669"/>
    <property type="project" value="UniProtKB-KW"/>
</dbReference>
<name>A0A6G6SMS5_PROVU</name>
<dbReference type="GO" id="GO:0005886">
    <property type="term" value="C:plasma membrane"/>
    <property type="evidence" value="ECO:0007669"/>
    <property type="project" value="UniProtKB-SubCell"/>
</dbReference>
<keyword evidence="7 13" id="KW-1133">Transmembrane helix</keyword>
<dbReference type="CDD" id="cd19407">
    <property type="entry name" value="Tar_Tsr_sensor"/>
    <property type="match status" value="1"/>
</dbReference>
<evidence type="ECO:0000313" key="17">
    <source>
        <dbReference type="Proteomes" id="UP000503287"/>
    </source>
</evidence>
<feature type="transmembrane region" description="Helical" evidence="13">
    <location>
        <begin position="12"/>
        <end position="33"/>
    </location>
</feature>
<feature type="transmembrane region" description="Helical" evidence="13">
    <location>
        <begin position="194"/>
        <end position="214"/>
    </location>
</feature>